<dbReference type="InterPro" id="IPR057744">
    <property type="entry name" value="OTAase-like"/>
</dbReference>
<dbReference type="CDD" id="cd01299">
    <property type="entry name" value="Met_dep_hydrolase_A"/>
    <property type="match status" value="1"/>
</dbReference>
<gene>
    <name evidence="3" type="ORF">HNQ52_002769</name>
</gene>
<keyword evidence="3" id="KW-0378">Hydrolase</keyword>
<reference evidence="3 4" key="1">
    <citation type="submission" date="2020-08" db="EMBL/GenBank/DDBJ databases">
        <title>Genomic Encyclopedia of Type Strains, Phase IV (KMG-IV): sequencing the most valuable type-strain genomes for metagenomic binning, comparative biology and taxonomic classification.</title>
        <authorList>
            <person name="Goeker M."/>
        </authorList>
    </citation>
    <scope>NUCLEOTIDE SEQUENCE [LARGE SCALE GENOMIC DNA]</scope>
    <source>
        <strain evidence="3 4">DSM 24163</strain>
    </source>
</reference>
<evidence type="ECO:0000313" key="3">
    <source>
        <dbReference type="EMBL" id="MBB5209206.1"/>
    </source>
</evidence>
<dbReference type="SUPFAM" id="SSF51338">
    <property type="entry name" value="Composite domain of metallo-dependent hydrolases"/>
    <property type="match status" value="2"/>
</dbReference>
<dbReference type="RefSeq" id="WP_183961748.1">
    <property type="nucleotide sequence ID" value="NZ_JACHHP010000005.1"/>
</dbReference>
<dbReference type="Proteomes" id="UP000521199">
    <property type="component" value="Unassembled WGS sequence"/>
</dbReference>
<feature type="signal peptide" evidence="1">
    <location>
        <begin position="1"/>
        <end position="20"/>
    </location>
</feature>
<dbReference type="SUPFAM" id="SSF51556">
    <property type="entry name" value="Metallo-dependent hydrolases"/>
    <property type="match status" value="1"/>
</dbReference>
<dbReference type="Gene3D" id="2.30.40.10">
    <property type="entry name" value="Urease, subunit C, domain 1"/>
    <property type="match status" value="1"/>
</dbReference>
<dbReference type="PANTHER" id="PTHR43135">
    <property type="entry name" value="ALPHA-D-RIBOSE 1-METHYLPHOSPHONATE 5-TRIPHOSPHATE DIPHOSPHATASE"/>
    <property type="match status" value="1"/>
</dbReference>
<feature type="domain" description="Amidohydrolase-related" evidence="2">
    <location>
        <begin position="81"/>
        <end position="427"/>
    </location>
</feature>
<dbReference type="InterPro" id="IPR006680">
    <property type="entry name" value="Amidohydro-rel"/>
</dbReference>
<proteinExistence type="predicted"/>
<keyword evidence="1" id="KW-0732">Signal</keyword>
<evidence type="ECO:0000259" key="2">
    <source>
        <dbReference type="Pfam" id="PF01979"/>
    </source>
</evidence>
<dbReference type="PANTHER" id="PTHR43135:SF3">
    <property type="entry name" value="ALPHA-D-RIBOSE 1-METHYLPHOSPHONATE 5-TRIPHOSPHATE DIPHOSPHATASE"/>
    <property type="match status" value="1"/>
</dbReference>
<dbReference type="EMBL" id="JACHHP010000005">
    <property type="protein sequence ID" value="MBB5209206.1"/>
    <property type="molecule type" value="Genomic_DNA"/>
</dbReference>
<comment type="caution">
    <text evidence="3">The sequence shown here is derived from an EMBL/GenBank/DDBJ whole genome shotgun (WGS) entry which is preliminary data.</text>
</comment>
<evidence type="ECO:0000256" key="1">
    <source>
        <dbReference type="SAM" id="SignalP"/>
    </source>
</evidence>
<dbReference type="InterPro" id="IPR032466">
    <property type="entry name" value="Metal_Hydrolase"/>
</dbReference>
<dbReference type="InterPro" id="IPR011059">
    <property type="entry name" value="Metal-dep_hydrolase_composite"/>
</dbReference>
<accession>A0A7W8D9T2</accession>
<dbReference type="Gene3D" id="3.20.20.140">
    <property type="entry name" value="Metal-dependent hydrolases"/>
    <property type="match status" value="1"/>
</dbReference>
<keyword evidence="4" id="KW-1185">Reference proteome</keyword>
<feature type="chain" id="PRO_5030911879" evidence="1">
    <location>
        <begin position="21"/>
        <end position="433"/>
    </location>
</feature>
<organism evidence="3 4">
    <name type="scientific">Chiayiivirga flava</name>
    <dbReference type="NCBI Taxonomy" id="659595"/>
    <lineage>
        <taxon>Bacteria</taxon>
        <taxon>Pseudomonadati</taxon>
        <taxon>Pseudomonadota</taxon>
        <taxon>Gammaproteobacteria</taxon>
        <taxon>Lysobacterales</taxon>
        <taxon>Lysobacteraceae</taxon>
        <taxon>Chiayiivirga</taxon>
    </lineage>
</organism>
<dbReference type="AlphaFoldDB" id="A0A7W8D9T2"/>
<name>A0A7W8D9T2_9GAMM</name>
<dbReference type="GO" id="GO:0016810">
    <property type="term" value="F:hydrolase activity, acting on carbon-nitrogen (but not peptide) bonds"/>
    <property type="evidence" value="ECO:0007669"/>
    <property type="project" value="InterPro"/>
</dbReference>
<protein>
    <submittedName>
        <fullName evidence="3">Imidazolonepropionase-like amidohydrolase</fullName>
    </submittedName>
</protein>
<sequence>MLRSRLLVLALLAVCGTATAQAPAPADPVRIAITAARLVDPVAGKVVDDPLVLIEGERITGVERGDSIPAGYEHIDLGSATLLPGLIDCHVHLTYESGDYYVKALRESFVDEAIMAPTHAQRTLQAGFTTVRNVGAGNFVDIALKRAIDAGRIDGPRILAAGHGIGATGGHADNGGMSPWLQFEGFNGVADGELEIRKKVREQVKHGAGVIKLIATAGVLSEEDSAGAPQYTQEEMDAAVDEARRWERRVAAHAHGTEGIKMAIRAGVASIDHGSFLDDEAIAMMKERGTVLVADIYNDDYILAEFGRLNYPQKIIDKERYVGRTQRESFRKAVRAGVKIAFGTDAGVFPHGWNGRQFAKMVEWGATPMQAIQTATVNAADLLGWSDDVGALAPGRYADLIAVDGDPLADVRELESVDFVMKGGRVVKPHAAD</sequence>
<dbReference type="InterPro" id="IPR051781">
    <property type="entry name" value="Metallo-dep_Hydrolase"/>
</dbReference>
<evidence type="ECO:0000313" key="4">
    <source>
        <dbReference type="Proteomes" id="UP000521199"/>
    </source>
</evidence>
<dbReference type="Pfam" id="PF01979">
    <property type="entry name" value="Amidohydro_1"/>
    <property type="match status" value="1"/>
</dbReference>